<accession>A0A9X6LBS0</accession>
<name>A0A9X6LBS0_BACUH</name>
<dbReference type="Proteomes" id="UP000194816">
    <property type="component" value="Unassembled WGS sequence"/>
</dbReference>
<organism evidence="1 2">
    <name type="scientific">Bacillus thuringiensis subsp. higo</name>
    <dbReference type="NCBI Taxonomy" id="132266"/>
    <lineage>
        <taxon>Bacteria</taxon>
        <taxon>Bacillati</taxon>
        <taxon>Bacillota</taxon>
        <taxon>Bacilli</taxon>
        <taxon>Bacillales</taxon>
        <taxon>Bacillaceae</taxon>
        <taxon>Bacillus</taxon>
        <taxon>Bacillus cereus group</taxon>
    </lineage>
</organism>
<reference evidence="1 2" key="1">
    <citation type="submission" date="2016-10" db="EMBL/GenBank/DDBJ databases">
        <title>Comparative genomics of Bacillus thuringiensis reveals a path to pathogens against multiple invertebrate hosts.</title>
        <authorList>
            <person name="Zheng J."/>
            <person name="Gao Q."/>
            <person name="Liu H."/>
            <person name="Peng D."/>
            <person name="Ruan L."/>
            <person name="Sun M."/>
        </authorList>
    </citation>
    <scope>NUCLEOTIDE SEQUENCE [LARGE SCALE GENOMIC DNA]</scope>
    <source>
        <strain evidence="1">BGSC 4AU1</strain>
    </source>
</reference>
<comment type="caution">
    <text evidence="1">The sequence shown here is derived from an EMBL/GenBank/DDBJ whole genome shotgun (WGS) entry which is preliminary data.</text>
</comment>
<dbReference type="EMBL" id="MOOK01000219">
    <property type="protein sequence ID" value="OUB42057.1"/>
    <property type="molecule type" value="Genomic_DNA"/>
</dbReference>
<evidence type="ECO:0000313" key="2">
    <source>
        <dbReference type="Proteomes" id="UP000194816"/>
    </source>
</evidence>
<gene>
    <name evidence="1" type="ORF">BK716_29335</name>
</gene>
<dbReference type="AlphaFoldDB" id="A0A9X6LBS0"/>
<proteinExistence type="predicted"/>
<sequence length="88" mass="10618">MSADHQNQFARYYSKKKNIYRIENNNSKLLAQYVKDFVNNITIPYRDIELWHTWLDEYELEGVEYEKTNAAQLTVGELERFFLLPIIL</sequence>
<protein>
    <submittedName>
        <fullName evidence="1">Uncharacterized protein</fullName>
    </submittedName>
</protein>
<evidence type="ECO:0000313" key="1">
    <source>
        <dbReference type="EMBL" id="OUB42057.1"/>
    </source>
</evidence>